<organism evidence="1 4">
    <name type="scientific">Acidovorax delafieldii</name>
    <name type="common">Pseudomonas delafieldii</name>
    <dbReference type="NCBI Taxonomy" id="47920"/>
    <lineage>
        <taxon>Bacteria</taxon>
        <taxon>Pseudomonadati</taxon>
        <taxon>Pseudomonadota</taxon>
        <taxon>Betaproteobacteria</taxon>
        <taxon>Burkholderiales</taxon>
        <taxon>Comamonadaceae</taxon>
        <taxon>Acidovorax</taxon>
    </lineage>
</organism>
<proteinExistence type="predicted"/>
<evidence type="ECO:0000313" key="3">
    <source>
        <dbReference type="Proteomes" id="UP001249076"/>
    </source>
</evidence>
<evidence type="ECO:0000313" key="4">
    <source>
        <dbReference type="Proteomes" id="UP001253458"/>
    </source>
</evidence>
<dbReference type="AlphaFoldDB" id="A0AAJ2BNH5"/>
<accession>A0AAJ2BNH5</accession>
<evidence type="ECO:0000313" key="2">
    <source>
        <dbReference type="EMBL" id="MDR6835952.1"/>
    </source>
</evidence>
<sequence length="137" mass="14692">MDISSFDDLLQAARMQPEPQRLLFVFAAVELPDDATPAQRARFEAGQGGALVPLMCVDKTPQELASFDALVAEARQFTAPGHDWAIVFAAAMSGTLNKPPTSADAEAPLQRMVDAIKGGTHGAFIPFDRQGHPVRFG</sequence>
<dbReference type="EMBL" id="JAVDTS010000001">
    <property type="protein sequence ID" value="MDR6835952.1"/>
    <property type="molecule type" value="Genomic_DNA"/>
</dbReference>
<dbReference type="Proteomes" id="UP001249076">
    <property type="component" value="Unassembled WGS sequence"/>
</dbReference>
<gene>
    <name evidence="1" type="ORF">J2W88_000772</name>
    <name evidence="2" type="ORF">J2W93_000773</name>
</gene>
<dbReference type="RefSeq" id="WP_209816436.1">
    <property type="nucleotide sequence ID" value="NZ_JAVDTL010000001.1"/>
</dbReference>
<keyword evidence="3" id="KW-1185">Reference proteome</keyword>
<evidence type="ECO:0000313" key="1">
    <source>
        <dbReference type="EMBL" id="MDR6765514.1"/>
    </source>
</evidence>
<dbReference type="EMBL" id="JAVDTL010000001">
    <property type="protein sequence ID" value="MDR6765514.1"/>
    <property type="molecule type" value="Genomic_DNA"/>
</dbReference>
<name>A0AAJ2BNH5_ACIDE</name>
<comment type="caution">
    <text evidence="1">The sequence shown here is derived from an EMBL/GenBank/DDBJ whole genome shotgun (WGS) entry which is preliminary data.</text>
</comment>
<reference evidence="1 3" key="1">
    <citation type="submission" date="2023-07" db="EMBL/GenBank/DDBJ databases">
        <title>Sorghum-associated microbial communities from plants grown in Nebraska, USA.</title>
        <authorList>
            <person name="Schachtman D."/>
        </authorList>
    </citation>
    <scope>NUCLEOTIDE SEQUENCE</scope>
    <source>
        <strain evidence="2 3">BE105</strain>
        <strain evidence="1">BE69</strain>
    </source>
</reference>
<protein>
    <submittedName>
        <fullName evidence="1">Uncharacterized protein</fullName>
    </submittedName>
</protein>
<dbReference type="Proteomes" id="UP001253458">
    <property type="component" value="Unassembled WGS sequence"/>
</dbReference>